<keyword evidence="8 10" id="KW-0067">ATP-binding</keyword>
<dbReference type="Gene3D" id="3.90.1570.50">
    <property type="match status" value="1"/>
</dbReference>
<dbReference type="SMART" id="SM00487">
    <property type="entry name" value="DEXDc"/>
    <property type="match status" value="1"/>
</dbReference>
<dbReference type="GO" id="GO:0009035">
    <property type="term" value="F:type I site-specific deoxyribonuclease activity"/>
    <property type="evidence" value="ECO:0007669"/>
    <property type="project" value="UniProtKB-EC"/>
</dbReference>
<evidence type="ECO:0000256" key="7">
    <source>
        <dbReference type="ARBA" id="ARBA00022801"/>
    </source>
</evidence>
<dbReference type="InterPro" id="IPR055180">
    <property type="entry name" value="HsdR_RecA-like_helicase_dom_2"/>
</dbReference>
<dbReference type="InterPro" id="IPR040980">
    <property type="entry name" value="SWI2_SNF2"/>
</dbReference>
<dbReference type="EC" id="3.1.21.3" evidence="10"/>
<dbReference type="CDD" id="cd18030">
    <property type="entry name" value="DEXHc_RE_I_HsdR"/>
    <property type="match status" value="1"/>
</dbReference>
<comment type="caution">
    <text evidence="12">The sequence shown here is derived from an EMBL/GenBank/DDBJ whole genome shotgun (WGS) entry which is preliminary data.</text>
</comment>
<dbReference type="GO" id="GO:0009307">
    <property type="term" value="P:DNA restriction-modification system"/>
    <property type="evidence" value="ECO:0007669"/>
    <property type="project" value="UniProtKB-KW"/>
</dbReference>
<dbReference type="InterPro" id="IPR007409">
    <property type="entry name" value="Restrct_endonuc_type1_HsdR_N"/>
</dbReference>
<evidence type="ECO:0000256" key="3">
    <source>
        <dbReference type="ARBA" id="ARBA00022722"/>
    </source>
</evidence>
<dbReference type="Pfam" id="PF11867">
    <property type="entry name" value="T1RH-like_C"/>
    <property type="match status" value="1"/>
</dbReference>
<evidence type="ECO:0000256" key="6">
    <source>
        <dbReference type="ARBA" id="ARBA00022759"/>
    </source>
</evidence>
<dbReference type="InterPro" id="IPR021810">
    <property type="entry name" value="T1RH-like_C"/>
</dbReference>
<dbReference type="InterPro" id="IPR027417">
    <property type="entry name" value="P-loop_NTPase"/>
</dbReference>
<dbReference type="SUPFAM" id="SSF52540">
    <property type="entry name" value="P-loop containing nucleoside triphosphate hydrolases"/>
    <property type="match status" value="2"/>
</dbReference>
<evidence type="ECO:0000256" key="1">
    <source>
        <dbReference type="ARBA" id="ARBA00000851"/>
    </source>
</evidence>
<keyword evidence="9 10" id="KW-0238">DNA-binding</keyword>
<evidence type="ECO:0000256" key="5">
    <source>
        <dbReference type="ARBA" id="ARBA00022747"/>
    </source>
</evidence>
<evidence type="ECO:0000256" key="4">
    <source>
        <dbReference type="ARBA" id="ARBA00022741"/>
    </source>
</evidence>
<evidence type="ECO:0000256" key="9">
    <source>
        <dbReference type="ARBA" id="ARBA00023125"/>
    </source>
</evidence>
<comment type="function">
    <text evidence="10">Subunit R is required for both nuclease and ATPase activities, but not for modification.</text>
</comment>
<gene>
    <name evidence="12" type="ORF">DWV76_04135</name>
</gene>
<dbReference type="InterPro" id="IPR004473">
    <property type="entry name" value="Restrct_endonuc_typeI_HsdR"/>
</dbReference>
<dbReference type="InterPro" id="IPR051268">
    <property type="entry name" value="Type-I_R_enzyme_R_subunit"/>
</dbReference>
<evidence type="ECO:0000256" key="2">
    <source>
        <dbReference type="ARBA" id="ARBA00008598"/>
    </source>
</evidence>
<organism evidence="12 13">
    <name type="scientific">Segatella copri</name>
    <dbReference type="NCBI Taxonomy" id="165179"/>
    <lineage>
        <taxon>Bacteria</taxon>
        <taxon>Pseudomonadati</taxon>
        <taxon>Bacteroidota</taxon>
        <taxon>Bacteroidia</taxon>
        <taxon>Bacteroidales</taxon>
        <taxon>Prevotellaceae</taxon>
        <taxon>Segatella</taxon>
    </lineage>
</organism>
<proteinExistence type="inferred from homology"/>
<keyword evidence="3" id="KW-0540">Nuclease</keyword>
<dbReference type="Proteomes" id="UP000283785">
    <property type="component" value="Unassembled WGS sequence"/>
</dbReference>
<keyword evidence="4 10" id="KW-0547">Nucleotide-binding</keyword>
<dbReference type="Pfam" id="PF22679">
    <property type="entry name" value="T1R_D3-like"/>
    <property type="match status" value="1"/>
</dbReference>
<dbReference type="EMBL" id="QSAG01000004">
    <property type="protein sequence ID" value="RGW44140.1"/>
    <property type="molecule type" value="Genomic_DNA"/>
</dbReference>
<accession>A0AA92TYX7</accession>
<dbReference type="PANTHER" id="PTHR30195">
    <property type="entry name" value="TYPE I SITE-SPECIFIC DEOXYRIBONUCLEASE PROTEIN SUBUNIT M AND R"/>
    <property type="match status" value="1"/>
</dbReference>
<comment type="similarity">
    <text evidence="2 10">Belongs to the HsdR family.</text>
</comment>
<evidence type="ECO:0000313" key="13">
    <source>
        <dbReference type="Proteomes" id="UP000283785"/>
    </source>
</evidence>
<dbReference type="Gene3D" id="3.40.50.300">
    <property type="entry name" value="P-loop containing nucleotide triphosphate hydrolases"/>
    <property type="match status" value="2"/>
</dbReference>
<dbReference type="CDD" id="cd22332">
    <property type="entry name" value="HsdR_N"/>
    <property type="match status" value="1"/>
</dbReference>
<feature type="domain" description="Helicase ATP-binding" evidence="11">
    <location>
        <begin position="277"/>
        <end position="452"/>
    </location>
</feature>
<dbReference type="AlphaFoldDB" id="A0AA92TYX7"/>
<reference evidence="12 13" key="1">
    <citation type="submission" date="2018-08" db="EMBL/GenBank/DDBJ databases">
        <title>A genome reference for cultivated species of the human gut microbiota.</title>
        <authorList>
            <person name="Zou Y."/>
            <person name="Xue W."/>
            <person name="Luo G."/>
        </authorList>
    </citation>
    <scope>NUCLEOTIDE SEQUENCE [LARGE SCALE GENOMIC DNA]</scope>
    <source>
        <strain evidence="12 13">AF12-50</strain>
    </source>
</reference>
<evidence type="ECO:0000313" key="12">
    <source>
        <dbReference type="EMBL" id="RGW44140.1"/>
    </source>
</evidence>
<name>A0AA92TYX7_9BACT</name>
<dbReference type="CDD" id="cd18800">
    <property type="entry name" value="SF2_C_EcoR124I-like"/>
    <property type="match status" value="1"/>
</dbReference>
<dbReference type="InterPro" id="IPR014001">
    <property type="entry name" value="Helicase_ATP-bd"/>
</dbReference>
<dbReference type="Pfam" id="PF18766">
    <property type="entry name" value="SWI2_SNF2"/>
    <property type="match status" value="1"/>
</dbReference>
<comment type="subunit">
    <text evidence="10">The type I restriction/modification system is composed of three polypeptides R, M and S.</text>
</comment>
<dbReference type="GO" id="GO:0005524">
    <property type="term" value="F:ATP binding"/>
    <property type="evidence" value="ECO:0007669"/>
    <property type="project" value="UniProtKB-KW"/>
</dbReference>
<evidence type="ECO:0000256" key="8">
    <source>
        <dbReference type="ARBA" id="ARBA00022840"/>
    </source>
</evidence>
<dbReference type="GO" id="GO:0003677">
    <property type="term" value="F:DNA binding"/>
    <property type="evidence" value="ECO:0007669"/>
    <property type="project" value="UniProtKB-KW"/>
</dbReference>
<dbReference type="PROSITE" id="PS51192">
    <property type="entry name" value="HELICASE_ATP_BIND_1"/>
    <property type="match status" value="1"/>
</dbReference>
<dbReference type="Pfam" id="PF04313">
    <property type="entry name" value="HSDR_N"/>
    <property type="match status" value="1"/>
</dbReference>
<keyword evidence="6 12" id="KW-0255">Endonuclease</keyword>
<dbReference type="RefSeq" id="WP_118063863.1">
    <property type="nucleotide sequence ID" value="NZ_QSAG01000004.1"/>
</dbReference>
<dbReference type="PANTHER" id="PTHR30195:SF15">
    <property type="entry name" value="TYPE I RESTRICTION ENZYME HINDI ENDONUCLEASE SUBUNIT"/>
    <property type="match status" value="1"/>
</dbReference>
<comment type="catalytic activity">
    <reaction evidence="1 10">
        <text>Endonucleolytic cleavage of DNA to give random double-stranded fragments with terminal 5'-phosphates, ATP is simultaneously hydrolyzed.</text>
        <dbReference type="EC" id="3.1.21.3"/>
    </reaction>
</comment>
<evidence type="ECO:0000256" key="10">
    <source>
        <dbReference type="RuleBase" id="RU364115"/>
    </source>
</evidence>
<dbReference type="NCBIfam" id="TIGR00348">
    <property type="entry name" value="hsdR"/>
    <property type="match status" value="1"/>
</dbReference>
<protein>
    <recommendedName>
        <fullName evidence="10">Type I restriction enzyme endonuclease subunit</fullName>
        <shortName evidence="10">R protein</shortName>
        <ecNumber evidence="10">3.1.21.3</ecNumber>
    </recommendedName>
</protein>
<keyword evidence="7 10" id="KW-0378">Hydrolase</keyword>
<evidence type="ECO:0000259" key="11">
    <source>
        <dbReference type="PROSITE" id="PS51192"/>
    </source>
</evidence>
<sequence length="1017" mass="117287">MADDKKFTEDAYEQTLIALFRDELGYAYECGYDVERDYKEPFYRADLVASMRRLNPQLPADAMDEGIKQITNISIGTLEQNNEQFTLWMQNGLEVGFLQNGEERTALMRLIDFDHPERNLFKVVNQWRVEEYKNKRCDMVVMVNGLPLVVVELKSAISEDASIDDAYKQIKNYQQSIPSLFSYNAFNVISDMSETRAGTITAKLERYMEWKTIDGSYESTLFADYRTFFLGMFQQQRLLDILQNFICFDKNQGKYAKILTAYHQYYAVGKALQRTRTAVEGNGKIGVFWHTQGSGKSLSMVFYAHQLVQRLPEVTIVVVTDRKDLDNQLFGQFCRCQDFLRQEPQNAQSREDLGNLLRNRKSGGIIFTTIQKFEEGDSALSTRRNIIVMTDEAHRSQYGEEHWDNKSLTMKKGFSQKMREALPGASFIGFTGTPISDRDRDTEEVFGNYIDVYDMSQAVDDGATRPVYYESRVVNLNLDEDTMNLLNDEFDNLADEGATEEQIRQAKQEHSRLEVLLGEDATIDTLVRDIIQHYEQNRAQELTGKAMIVALTRSIAIKIYRKMLELRPQWTEKVKVVMSGSNQDPEDWQPIIGNEAYKKELARKFKDNDDEMKIAIVRDMWLTGFDVPSLATMYVYKPMSGHNLMQAIARVNRVFPGKEGGLIVDYVGIAQALKSAMQQYTNRDRRRFGDPDIAKTALVKWKEEMEICRDQLHGFDYSGFFEQDNSKRALAITSGANFLSSPAMVQRKKNFMEHSNLLHNATTLCRSLLDEQQKAEVCYMDALRVMMLKLSQKGKISRHEINERIGELLRQSVKTDGVINLFGDRQIEFSLFDDAFIQEVKNMKERNLAVELLTKLMKEKIKQQQKTNVVQSDLFSDMLSQSLSNYLKGLLTNEEVIEELLKMAQQMKQAEAEGSDLGLSPEEKAFYDALSTPEGVRQAYSDEEFVALTRELTEVLHRNRTIDWNRKESARAKMRVMVKRLLKKYKYPPEGAEKALETVMRQCDHWADDEENVVSTL</sequence>
<keyword evidence="5 10" id="KW-0680">Restriction system</keyword>